<dbReference type="Gramene" id="PVH62008">
    <property type="protein sequence ID" value="PVH62008"/>
    <property type="gene ID" value="PAHAL_3G178800"/>
</dbReference>
<dbReference type="AlphaFoldDB" id="A0A2T8KIJ7"/>
<reference evidence="1" key="1">
    <citation type="submission" date="2018-04" db="EMBL/GenBank/DDBJ databases">
        <title>WGS assembly of Panicum hallii.</title>
        <authorList>
            <person name="Lovell J."/>
            <person name="Jenkins J."/>
            <person name="Lowry D."/>
            <person name="Mamidi S."/>
            <person name="Sreedasyam A."/>
            <person name="Weng X."/>
            <person name="Barry K."/>
            <person name="Bonette J."/>
            <person name="Campitelli B."/>
            <person name="Daum C."/>
            <person name="Gordon S."/>
            <person name="Gould B."/>
            <person name="Lipzen A."/>
            <person name="Macqueen A."/>
            <person name="Palacio-Mejia J."/>
            <person name="Plott C."/>
            <person name="Shakirov E."/>
            <person name="Shu S."/>
            <person name="Yoshinaga Y."/>
            <person name="Zane M."/>
            <person name="Rokhsar D."/>
            <person name="Grimwood J."/>
            <person name="Schmutz J."/>
            <person name="Juenger T."/>
        </authorList>
    </citation>
    <scope>NUCLEOTIDE SEQUENCE [LARGE SCALE GENOMIC DNA]</scope>
    <source>
        <strain evidence="1">FIL2</strain>
    </source>
</reference>
<evidence type="ECO:0000313" key="1">
    <source>
        <dbReference type="EMBL" id="PVH62008.1"/>
    </source>
</evidence>
<accession>A0A2T8KIJ7</accession>
<name>A0A2T8KIJ7_9POAL</name>
<gene>
    <name evidence="1" type="ORF">PAHAL_3G178800</name>
</gene>
<protein>
    <submittedName>
        <fullName evidence="1">Uncharacterized protein</fullName>
    </submittedName>
</protein>
<sequence>MPCFKRKVNSMTEFVVIYHSVLDALSLDKMPSKHFLNKTLQDKWIGFSPLRITTVNQY</sequence>
<organism evidence="1">
    <name type="scientific">Panicum hallii</name>
    <dbReference type="NCBI Taxonomy" id="206008"/>
    <lineage>
        <taxon>Eukaryota</taxon>
        <taxon>Viridiplantae</taxon>
        <taxon>Streptophyta</taxon>
        <taxon>Embryophyta</taxon>
        <taxon>Tracheophyta</taxon>
        <taxon>Spermatophyta</taxon>
        <taxon>Magnoliopsida</taxon>
        <taxon>Liliopsida</taxon>
        <taxon>Poales</taxon>
        <taxon>Poaceae</taxon>
        <taxon>PACMAD clade</taxon>
        <taxon>Panicoideae</taxon>
        <taxon>Panicodae</taxon>
        <taxon>Paniceae</taxon>
        <taxon>Panicinae</taxon>
        <taxon>Panicum</taxon>
        <taxon>Panicum sect. Panicum</taxon>
    </lineage>
</organism>
<dbReference type="EMBL" id="CM008048">
    <property type="protein sequence ID" value="PVH62008.1"/>
    <property type="molecule type" value="Genomic_DNA"/>
</dbReference>
<dbReference type="Proteomes" id="UP000243499">
    <property type="component" value="Chromosome 3"/>
</dbReference>
<proteinExistence type="predicted"/>